<reference evidence="1 2" key="1">
    <citation type="journal article" date="2012" name="Eukaryot. Cell">
        <title>Draft genome sequence of Wickerhamomyces ciferrii NRRL Y-1031 F-60-10.</title>
        <authorList>
            <person name="Schneider J."/>
            <person name="Andrea H."/>
            <person name="Blom J."/>
            <person name="Jaenicke S."/>
            <person name="Ruckert C."/>
            <person name="Schorsch C."/>
            <person name="Szczepanowski R."/>
            <person name="Farwick M."/>
            <person name="Goesmann A."/>
            <person name="Puhler A."/>
            <person name="Schaffer S."/>
            <person name="Tauch A."/>
            <person name="Kohler T."/>
            <person name="Brinkrolf K."/>
        </authorList>
    </citation>
    <scope>NUCLEOTIDE SEQUENCE [LARGE SCALE GENOMIC DNA]</scope>
    <source>
        <strain evidence="2">ATCC 14091 / BCRC 22168 / CBS 111 / JCM 3599 / NBRC 0793 / NRRL Y-1031 F-60-10</strain>
    </source>
</reference>
<sequence>MERTRNELKRLVANGISKSGEILWEDEEVKEYIHIVDGALVTKFIIKSSDATELNNYKLKLYFTINQNSTAVDAILVVHTNMVLKKINFDEEYYQFKSIFKQKLSIKIVNLSNNFNSMINSNFQENIDFIDGISNHYNTNKNAETDGEIYPELLIDVPNYGDVNDYHKGWGETNFDLDPEDEFVLSDGNEDDEYSSSNFIKDYNQKYRTFGYCQIENNNNQSMEFYQNINKDSSNDSLIVYDGSTQFNPILIDSDENESFAEKDDPFVEMVENVDANEIHDLQKIQEKSSDVSYSGNIYNGDVYNYTSRHIGKDTTYKGLYEVE</sequence>
<protein>
    <submittedName>
        <fullName evidence="1">Uncharacterized protein</fullName>
    </submittedName>
</protein>
<dbReference type="AlphaFoldDB" id="K0L0U5"/>
<keyword evidence="2" id="KW-1185">Reference proteome</keyword>
<dbReference type="HOGENOM" id="CLU_858441_0_0_1"/>
<dbReference type="EMBL" id="CAIF01000304">
    <property type="protein sequence ID" value="CCH47073.1"/>
    <property type="molecule type" value="Genomic_DNA"/>
</dbReference>
<gene>
    <name evidence="1" type="ORF">BN7_6682</name>
</gene>
<accession>K0L0U5</accession>
<dbReference type="Proteomes" id="UP000009328">
    <property type="component" value="Unassembled WGS sequence"/>
</dbReference>
<dbReference type="InParanoid" id="K0L0U5"/>
<evidence type="ECO:0000313" key="1">
    <source>
        <dbReference type="EMBL" id="CCH47073.1"/>
    </source>
</evidence>
<organism evidence="1 2">
    <name type="scientific">Wickerhamomyces ciferrii (strain ATCC 14091 / BCRC 22168 / CBS 111 / JCM 3599 / NBRC 0793 / NRRL Y-1031 F-60-10)</name>
    <name type="common">Yeast</name>
    <name type="synonym">Pichia ciferrii</name>
    <dbReference type="NCBI Taxonomy" id="1206466"/>
    <lineage>
        <taxon>Eukaryota</taxon>
        <taxon>Fungi</taxon>
        <taxon>Dikarya</taxon>
        <taxon>Ascomycota</taxon>
        <taxon>Saccharomycotina</taxon>
        <taxon>Saccharomycetes</taxon>
        <taxon>Phaffomycetales</taxon>
        <taxon>Wickerhamomycetaceae</taxon>
        <taxon>Wickerhamomyces</taxon>
    </lineage>
</organism>
<evidence type="ECO:0000313" key="2">
    <source>
        <dbReference type="Proteomes" id="UP000009328"/>
    </source>
</evidence>
<name>K0L0U5_WICCF</name>
<proteinExistence type="predicted"/>
<comment type="caution">
    <text evidence="1">The sequence shown here is derived from an EMBL/GenBank/DDBJ whole genome shotgun (WGS) entry which is preliminary data.</text>
</comment>